<protein>
    <submittedName>
        <fullName evidence="5">Two-component system, response regulator YesN</fullName>
    </submittedName>
</protein>
<dbReference type="PROSITE" id="PS01124">
    <property type="entry name" value="HTH_ARAC_FAMILY_2"/>
    <property type="match status" value="1"/>
</dbReference>
<dbReference type="PROSITE" id="PS00041">
    <property type="entry name" value="HTH_ARAC_FAMILY_1"/>
    <property type="match status" value="1"/>
</dbReference>
<keyword evidence="6" id="KW-1185">Reference proteome</keyword>
<evidence type="ECO:0000313" key="6">
    <source>
        <dbReference type="Proteomes" id="UP000199584"/>
    </source>
</evidence>
<dbReference type="Pfam" id="PF12833">
    <property type="entry name" value="HTH_18"/>
    <property type="match status" value="1"/>
</dbReference>
<dbReference type="InterPro" id="IPR018060">
    <property type="entry name" value="HTH_AraC"/>
</dbReference>
<dbReference type="InterPro" id="IPR018771">
    <property type="entry name" value="PocR_dom"/>
</dbReference>
<dbReference type="Pfam" id="PF10114">
    <property type="entry name" value="PocR"/>
    <property type="match status" value="1"/>
</dbReference>
<dbReference type="PANTHER" id="PTHR43280">
    <property type="entry name" value="ARAC-FAMILY TRANSCRIPTIONAL REGULATOR"/>
    <property type="match status" value="1"/>
</dbReference>
<keyword evidence="3" id="KW-0804">Transcription</keyword>
<keyword evidence="2" id="KW-0238">DNA-binding</keyword>
<evidence type="ECO:0000256" key="2">
    <source>
        <dbReference type="ARBA" id="ARBA00023125"/>
    </source>
</evidence>
<dbReference type="SMART" id="SM00342">
    <property type="entry name" value="HTH_ARAC"/>
    <property type="match status" value="1"/>
</dbReference>
<dbReference type="PANTHER" id="PTHR43280:SF2">
    <property type="entry name" value="HTH-TYPE TRANSCRIPTIONAL REGULATOR EXSA"/>
    <property type="match status" value="1"/>
</dbReference>
<dbReference type="Gene3D" id="1.10.10.60">
    <property type="entry name" value="Homeodomain-like"/>
    <property type="match status" value="2"/>
</dbReference>
<keyword evidence="1" id="KW-0805">Transcription regulation</keyword>
<evidence type="ECO:0000256" key="1">
    <source>
        <dbReference type="ARBA" id="ARBA00023015"/>
    </source>
</evidence>
<gene>
    <name evidence="5" type="ORF">SAMN05660706_109116</name>
</gene>
<evidence type="ECO:0000256" key="3">
    <source>
        <dbReference type="ARBA" id="ARBA00023163"/>
    </source>
</evidence>
<dbReference type="Proteomes" id="UP000199584">
    <property type="component" value="Unassembled WGS sequence"/>
</dbReference>
<name>A0A1I6DEV8_9FIRM</name>
<dbReference type="SUPFAM" id="SSF46689">
    <property type="entry name" value="Homeodomain-like"/>
    <property type="match status" value="2"/>
</dbReference>
<evidence type="ECO:0000259" key="4">
    <source>
        <dbReference type="PROSITE" id="PS01124"/>
    </source>
</evidence>
<accession>A0A1I6DEV8</accession>
<dbReference type="PRINTS" id="PR00032">
    <property type="entry name" value="HTHARAC"/>
</dbReference>
<feature type="domain" description="HTH araC/xylS-type" evidence="4">
    <location>
        <begin position="325"/>
        <end position="423"/>
    </location>
</feature>
<dbReference type="GO" id="GO:0043565">
    <property type="term" value="F:sequence-specific DNA binding"/>
    <property type="evidence" value="ECO:0007669"/>
    <property type="project" value="InterPro"/>
</dbReference>
<dbReference type="InterPro" id="IPR020449">
    <property type="entry name" value="Tscrpt_reg_AraC-type_HTH"/>
</dbReference>
<sequence>MNDNKPEVTSFPDEKLLEDILDSFSEATGLRAMFTNLDGRPVFLPRSTDAPKFCKLVNSRAEYKCFKSYATAGREAVKWDEPYVFRCHAGLIGLAAPVVMNGLHIGNIICGQVLMWEPEDFFWEEIREMTAGINVDFEQLKQAAGMLRVISARQAKSAANLLYITANAITETRVTIKKQRKVIEEQQAELNRRIMEKNARSNSSSFVPVYSVRMERELLHSIREGKPGHAARILDDIMLCLLPEYSTRPNYVKARILELLVLVSRALADRGCDVEELLELNMKYTLEMSKIKLADQLYLWVKKVLAEYFEHLSKAKKDRTTRVLEKVVKYVEAEYSKNLTLDSLAQLFYYSPCYLSSIFKKELGVTFVDYLTQARVKEAKKLLLNTNKTVSQVAAEVGFNSETYFSRVFKKLVGMPPGEYRKLAKIE</sequence>
<dbReference type="EMBL" id="FOYM01000009">
    <property type="protein sequence ID" value="SFR03911.1"/>
    <property type="molecule type" value="Genomic_DNA"/>
</dbReference>
<organism evidence="5 6">
    <name type="scientific">Desulfoscipio geothermicus DSM 3669</name>
    <dbReference type="NCBI Taxonomy" id="1121426"/>
    <lineage>
        <taxon>Bacteria</taxon>
        <taxon>Bacillati</taxon>
        <taxon>Bacillota</taxon>
        <taxon>Clostridia</taxon>
        <taxon>Eubacteriales</taxon>
        <taxon>Desulfallaceae</taxon>
        <taxon>Desulfoscipio</taxon>
    </lineage>
</organism>
<evidence type="ECO:0000313" key="5">
    <source>
        <dbReference type="EMBL" id="SFR03911.1"/>
    </source>
</evidence>
<reference evidence="6" key="1">
    <citation type="submission" date="2016-10" db="EMBL/GenBank/DDBJ databases">
        <authorList>
            <person name="Varghese N."/>
            <person name="Submissions S."/>
        </authorList>
    </citation>
    <scope>NUCLEOTIDE SEQUENCE [LARGE SCALE GENOMIC DNA]</scope>
    <source>
        <strain evidence="6">DSM 3669</strain>
    </source>
</reference>
<dbReference type="AlphaFoldDB" id="A0A1I6DEV8"/>
<dbReference type="GO" id="GO:0003700">
    <property type="term" value="F:DNA-binding transcription factor activity"/>
    <property type="evidence" value="ECO:0007669"/>
    <property type="project" value="InterPro"/>
</dbReference>
<dbReference type="STRING" id="39060.SAMN05660706_109116"/>
<proteinExistence type="predicted"/>
<dbReference type="RefSeq" id="WP_165608225.1">
    <property type="nucleotide sequence ID" value="NZ_FOYM01000009.1"/>
</dbReference>
<dbReference type="InterPro" id="IPR018062">
    <property type="entry name" value="HTH_AraC-typ_CS"/>
</dbReference>
<dbReference type="InterPro" id="IPR009057">
    <property type="entry name" value="Homeodomain-like_sf"/>
</dbReference>